<dbReference type="EMBL" id="JAHWGI010000973">
    <property type="protein sequence ID" value="KAK3919268.1"/>
    <property type="molecule type" value="Genomic_DNA"/>
</dbReference>
<accession>A0AAE1HDT8</accession>
<evidence type="ECO:0000313" key="3">
    <source>
        <dbReference type="EMBL" id="KAK3931474.1"/>
    </source>
</evidence>
<gene>
    <name evidence="2" type="ORF">KUF71_002517</name>
    <name evidence="3" type="ORF">KUF71_006493</name>
    <name evidence="1" type="ORF">KUF71_008417</name>
</gene>
<dbReference type="Proteomes" id="UP001219518">
    <property type="component" value="Unassembled WGS sequence"/>
</dbReference>
<evidence type="ECO:0000313" key="2">
    <source>
        <dbReference type="EMBL" id="KAK3924245.1"/>
    </source>
</evidence>
<reference evidence="1" key="2">
    <citation type="journal article" date="2023" name="BMC Genomics">
        <title>Pest status, molecular evolution, and epigenetic factors derived from the genome assembly of Frankliniella fusca, a thysanopteran phytovirus vector.</title>
        <authorList>
            <person name="Catto M.A."/>
            <person name="Labadie P.E."/>
            <person name="Jacobson A.L."/>
            <person name="Kennedy G.G."/>
            <person name="Srinivasan R."/>
            <person name="Hunt B.G."/>
        </authorList>
    </citation>
    <scope>NUCLEOTIDE SEQUENCE</scope>
    <source>
        <strain evidence="1">PL_HMW_Pooled</strain>
    </source>
</reference>
<dbReference type="EMBL" id="JAHWGI010001169">
    <property type="protein sequence ID" value="KAK3924245.1"/>
    <property type="molecule type" value="Genomic_DNA"/>
</dbReference>
<proteinExistence type="predicted"/>
<name>A0AAE1HDT8_9NEOP</name>
<keyword evidence="4" id="KW-1185">Reference proteome</keyword>
<protein>
    <submittedName>
        <fullName evidence="1">Pyrroline-5-carboxylate reductase ucsG</fullName>
    </submittedName>
</protein>
<dbReference type="AlphaFoldDB" id="A0AAE1HDT8"/>
<evidence type="ECO:0000313" key="4">
    <source>
        <dbReference type="Proteomes" id="UP001219518"/>
    </source>
</evidence>
<sequence length="894" mass="100498">MEVHTGAVPSCISVQGRLPTQPIRRFDGTVTTIISINEKEDTRGVDLLGCVQHTNPSFSFRNLFNNLKQIKFAVSMVGCLCKGVHFAPQVPLCSFTPKKGVSYENYEGLRTHIRRKHGDTEKLSSSSNDSLGEAGINPFSDVEIQNVLHIAAESNLKLEGVLQLKAASLLINLKEVHCATQPVIQQVISGVGTLFDTFLDIVQSKFSKDPHDVLSTEEAVSCIETLRGQSLFAGIETATELERYMDKEQGLVKPFKVSVARKKVVKNCIVKEIDVDFGYVVPFLPSLQKILSCSEILDCIDNPAPVRSGVFTSPLDSYFYQNHPCVKSDPKTLAIGIYSDGVDLTDSASSKSGVHADTFIYFVIYNINAKLRSSRRSIFLLSIVKSSVLKKHGFKEFLKDFVEGMNKLSSPEGVDFLIANKRRNFHAIFICACGDNPASECLGGFKESHFAEKPCRHCFVDKTNLFASFKESDFSLRSMSTHKMQVDEVKQYFSLAPKDREGLVNPSVKYGIKRESVLMEIKGCDVTKCLPQDMMHDTIEGSLKLEIACLLADVVNSKEETLSAINNRISIFSKHFGVNKPSTIEMHYLDQKKLRQTASETLNLAYMLPFVLRKKTTAGLVSVCKEVNLKCFAMRLKLLDYLMSEELTYNDIQIIRKLTQQHHTLFQELYGCAIPKMHFECHLNQVLLFGPPRNFWCFGFEGKHSYFKRLLRIFRCFKDPAGTFARAHQRRMCGLMLLSSKGVSGPFLKSSDSLGAPVNIKLQSLVYRSALLNFYPNIAGDLRLTLYRVALYNGVEYRKSQVVMISKSAELPVFGEIVYLLLHEAKLIFMYKHMITQCHNKFLNAFKLNYCTDTEFGTIAASDLPYHHRIFVIKAVSSIHVIVPCRNFAHSAIS</sequence>
<dbReference type="EMBL" id="JAHWGI010001426">
    <property type="protein sequence ID" value="KAK3931474.1"/>
    <property type="molecule type" value="Genomic_DNA"/>
</dbReference>
<evidence type="ECO:0000313" key="1">
    <source>
        <dbReference type="EMBL" id="KAK3919268.1"/>
    </source>
</evidence>
<organism evidence="1 4">
    <name type="scientific">Frankliniella fusca</name>
    <dbReference type="NCBI Taxonomy" id="407009"/>
    <lineage>
        <taxon>Eukaryota</taxon>
        <taxon>Metazoa</taxon>
        <taxon>Ecdysozoa</taxon>
        <taxon>Arthropoda</taxon>
        <taxon>Hexapoda</taxon>
        <taxon>Insecta</taxon>
        <taxon>Pterygota</taxon>
        <taxon>Neoptera</taxon>
        <taxon>Paraneoptera</taxon>
        <taxon>Thysanoptera</taxon>
        <taxon>Terebrantia</taxon>
        <taxon>Thripoidea</taxon>
        <taxon>Thripidae</taxon>
        <taxon>Frankliniella</taxon>
    </lineage>
</organism>
<comment type="caution">
    <text evidence="1">The sequence shown here is derived from an EMBL/GenBank/DDBJ whole genome shotgun (WGS) entry which is preliminary data.</text>
</comment>
<reference evidence="1" key="1">
    <citation type="submission" date="2021-07" db="EMBL/GenBank/DDBJ databases">
        <authorList>
            <person name="Catto M.A."/>
            <person name="Jacobson A."/>
            <person name="Kennedy G."/>
            <person name="Labadie P."/>
            <person name="Hunt B.G."/>
            <person name="Srinivasan R."/>
        </authorList>
    </citation>
    <scope>NUCLEOTIDE SEQUENCE</scope>
    <source>
        <strain evidence="1">PL_HMW_Pooled</strain>
        <tissue evidence="1">Head</tissue>
    </source>
</reference>